<feature type="region of interest" description="Disordered" evidence="1">
    <location>
        <begin position="16"/>
        <end position="35"/>
    </location>
</feature>
<protein>
    <recommendedName>
        <fullName evidence="2">DUF6699 domain-containing protein</fullName>
    </recommendedName>
</protein>
<feature type="compositionally biased region" description="Polar residues" evidence="1">
    <location>
        <begin position="19"/>
        <end position="35"/>
    </location>
</feature>
<evidence type="ECO:0000313" key="4">
    <source>
        <dbReference type="Proteomes" id="UP001437256"/>
    </source>
</evidence>
<name>A0ABR2ZYJ3_9AGAR</name>
<dbReference type="EMBL" id="JBBXMP010000032">
    <property type="protein sequence ID" value="KAL0066765.1"/>
    <property type="molecule type" value="Genomic_DNA"/>
</dbReference>
<dbReference type="Pfam" id="PF20415">
    <property type="entry name" value="DUF6699"/>
    <property type="match status" value="1"/>
</dbReference>
<comment type="caution">
    <text evidence="3">The sequence shown here is derived from an EMBL/GenBank/DDBJ whole genome shotgun (WGS) entry which is preliminary data.</text>
</comment>
<feature type="domain" description="DUF6699" evidence="2">
    <location>
        <begin position="52"/>
        <end position="189"/>
    </location>
</feature>
<accession>A0ABR2ZYJ3</accession>
<evidence type="ECO:0000256" key="1">
    <source>
        <dbReference type="SAM" id="MobiDB-lite"/>
    </source>
</evidence>
<dbReference type="InterPro" id="IPR046522">
    <property type="entry name" value="DUF6699"/>
</dbReference>
<sequence>MPKNVHFKRETDVAPLHIGTTSATESRSSPTMTLSEPHTIHDALKFQSPPQLSFDVSKDPDTLPLLLKEIATYGALVDAAITPPRRSLVLRNRYLIWDLEIQSSTVPNGNAFVSVHRLLQGLYTALQVQVTDEELRRAQNRGAVEAAFSERWKAAEREHGPGAGKEVRRKGIRRVDFLEGNLRFFGLMQTQEPGVFKFTVKK</sequence>
<evidence type="ECO:0000259" key="2">
    <source>
        <dbReference type="Pfam" id="PF20415"/>
    </source>
</evidence>
<organism evidence="3 4">
    <name type="scientific">Marasmius tenuissimus</name>
    <dbReference type="NCBI Taxonomy" id="585030"/>
    <lineage>
        <taxon>Eukaryota</taxon>
        <taxon>Fungi</taxon>
        <taxon>Dikarya</taxon>
        <taxon>Basidiomycota</taxon>
        <taxon>Agaricomycotina</taxon>
        <taxon>Agaricomycetes</taxon>
        <taxon>Agaricomycetidae</taxon>
        <taxon>Agaricales</taxon>
        <taxon>Marasmiineae</taxon>
        <taxon>Marasmiaceae</taxon>
        <taxon>Marasmius</taxon>
    </lineage>
</organism>
<gene>
    <name evidence="3" type="ORF">AAF712_006156</name>
</gene>
<reference evidence="3 4" key="1">
    <citation type="submission" date="2024-05" db="EMBL/GenBank/DDBJ databases">
        <title>A draft genome resource for the thread blight pathogen Marasmius tenuissimus strain MS-2.</title>
        <authorList>
            <person name="Yulfo-Soto G.E."/>
            <person name="Baruah I.K."/>
            <person name="Amoako-Attah I."/>
            <person name="Bukari Y."/>
            <person name="Meinhardt L.W."/>
            <person name="Bailey B.A."/>
            <person name="Cohen S.P."/>
        </authorList>
    </citation>
    <scope>NUCLEOTIDE SEQUENCE [LARGE SCALE GENOMIC DNA]</scope>
    <source>
        <strain evidence="3 4">MS-2</strain>
    </source>
</reference>
<evidence type="ECO:0000313" key="3">
    <source>
        <dbReference type="EMBL" id="KAL0066765.1"/>
    </source>
</evidence>
<keyword evidence="4" id="KW-1185">Reference proteome</keyword>
<dbReference type="Proteomes" id="UP001437256">
    <property type="component" value="Unassembled WGS sequence"/>
</dbReference>
<proteinExistence type="predicted"/>